<dbReference type="Proteomes" id="UP001208689">
    <property type="component" value="Chromosome"/>
</dbReference>
<dbReference type="Pfam" id="PF13855">
    <property type="entry name" value="LRR_8"/>
    <property type="match status" value="1"/>
</dbReference>
<evidence type="ECO:0000256" key="1">
    <source>
        <dbReference type="ARBA" id="ARBA00022614"/>
    </source>
</evidence>
<dbReference type="EMBL" id="CP104013">
    <property type="protein sequence ID" value="UYP45805.1"/>
    <property type="molecule type" value="Genomic_DNA"/>
</dbReference>
<dbReference type="PANTHER" id="PTHR46652">
    <property type="entry name" value="LEUCINE-RICH REPEAT AND IQ DOMAIN-CONTAINING PROTEIN 1-RELATED"/>
    <property type="match status" value="1"/>
</dbReference>
<protein>
    <recommendedName>
        <fullName evidence="5">Leucine-rich repeat domain-containing protein</fullName>
    </recommendedName>
</protein>
<evidence type="ECO:0000256" key="2">
    <source>
        <dbReference type="ARBA" id="ARBA00022737"/>
    </source>
</evidence>
<reference evidence="3" key="1">
    <citation type="submission" date="2022-09" db="EMBL/GenBank/DDBJ databases">
        <title>Actin cytoskeleton and complex cell architecture in an #Asgard archaeon.</title>
        <authorList>
            <person name="Ponce Toledo R.I."/>
            <person name="Schleper C."/>
            <person name="Rodrigues Oliveira T."/>
            <person name="Wollweber F."/>
            <person name="Xu J."/>
            <person name="Rittmann S."/>
            <person name="Klingl A."/>
            <person name="Pilhofer M."/>
        </authorList>
    </citation>
    <scope>NUCLEOTIDE SEQUENCE</scope>
    <source>
        <strain evidence="3">B-35</strain>
    </source>
</reference>
<organism evidence="3 4">
    <name type="scientific">Candidatus Lokiarchaeum ossiferum</name>
    <dbReference type="NCBI Taxonomy" id="2951803"/>
    <lineage>
        <taxon>Archaea</taxon>
        <taxon>Promethearchaeati</taxon>
        <taxon>Promethearchaeota</taxon>
        <taxon>Promethearchaeia</taxon>
        <taxon>Promethearchaeales</taxon>
        <taxon>Promethearchaeaceae</taxon>
        <taxon>Candidatus Lokiarchaeum</taxon>
    </lineage>
</organism>
<dbReference type="Gene3D" id="3.80.10.10">
    <property type="entry name" value="Ribonuclease Inhibitor"/>
    <property type="match status" value="4"/>
</dbReference>
<dbReference type="SUPFAM" id="SSF52058">
    <property type="entry name" value="L domain-like"/>
    <property type="match status" value="2"/>
</dbReference>
<keyword evidence="2" id="KW-0677">Repeat</keyword>
<dbReference type="PRINTS" id="PR00019">
    <property type="entry name" value="LEURICHRPT"/>
</dbReference>
<evidence type="ECO:0008006" key="5">
    <source>
        <dbReference type="Google" id="ProtNLM"/>
    </source>
</evidence>
<keyword evidence="4" id="KW-1185">Reference proteome</keyword>
<evidence type="ECO:0000313" key="3">
    <source>
        <dbReference type="EMBL" id="UYP45805.1"/>
    </source>
</evidence>
<sequence>MPKGIDPNKYFYARTLLSQKLSIAEVRKELKKIFGTSISPNKLIEIKAEIETSTPPQAPLKHNTGISRIFRGKSDTNDQIASQTEMFNAIVAKLDAKIDQQAILIHQLFDKFEKYGKTFAYWEKRFAHVDFVEHIHDGPEGVSDLEFLEHRKATITDFLRANPKMVQETIDSETIEIIATTTSIDSQIVRLVLQEMYGSDKIEDLEGITEVQRLILEYNAKIAQLESTMDTSNSILLNGKSPLRPSIPPQTAISSSEISKIGSKSVLPHIQIENQEFTQKEKKTANSNQVTLFGMSYQISEERGIKKLDLSNTGLTTLQEIIGLKHIKDLQILDLSENNLKAINFADPLFHDFQFLGSIQHLILRFNQITSIQGLERLPNLEVLYISHNQLTSLQDSGIQQLKQLYVLDLSNNEIDMVEGIAGIENLTQLDLSYNHIQSWSGIEHFLSLTTLNLAHNEFLDMQGSGLQNLKSLDMTHNQIDTLAGLEHFQEIEYLILAENNMLQIDRTSGQIFTSIIGLDLSKNNLQDLLGLEQFPAVEDLNIADNQIESCVGIEVLPALNKVNLAGNLLTFLNGLQDLGDVQQQLIRSSETNSISGLQELILSRNQIMEITELEKFSMLAKIDLQENEITSIQGLGKLMNLDELYLEGNPVYDWVVEENGEDPSIIAKWAVNYCIRMRY</sequence>
<keyword evidence="1" id="KW-0433">Leucine-rich repeat</keyword>
<dbReference type="SMART" id="SM00369">
    <property type="entry name" value="LRR_TYP"/>
    <property type="match status" value="8"/>
</dbReference>
<proteinExistence type="predicted"/>
<dbReference type="InterPro" id="IPR050836">
    <property type="entry name" value="SDS22/Internalin_LRR"/>
</dbReference>
<evidence type="ECO:0000313" key="4">
    <source>
        <dbReference type="Proteomes" id="UP001208689"/>
    </source>
</evidence>
<name>A0ABY6HQM7_9ARCH</name>
<dbReference type="InterPro" id="IPR032675">
    <property type="entry name" value="LRR_dom_sf"/>
</dbReference>
<dbReference type="PROSITE" id="PS51450">
    <property type="entry name" value="LRR"/>
    <property type="match status" value="6"/>
</dbReference>
<dbReference type="InterPro" id="IPR003591">
    <property type="entry name" value="Leu-rich_rpt_typical-subtyp"/>
</dbReference>
<dbReference type="InterPro" id="IPR001611">
    <property type="entry name" value="Leu-rich_rpt"/>
</dbReference>
<dbReference type="SMART" id="SM00365">
    <property type="entry name" value="LRR_SD22"/>
    <property type="match status" value="8"/>
</dbReference>
<dbReference type="PANTHER" id="PTHR46652:SF3">
    <property type="entry name" value="LEUCINE-RICH REPEAT-CONTAINING PROTEIN 9"/>
    <property type="match status" value="1"/>
</dbReference>
<accession>A0ABY6HQM7</accession>
<gene>
    <name evidence="3" type="ORF">NEF87_002090</name>
</gene>
<dbReference type="Pfam" id="PF13516">
    <property type="entry name" value="LRR_6"/>
    <property type="match status" value="1"/>
</dbReference>